<comment type="caution">
    <text evidence="3">The sequence shown here is derived from an EMBL/GenBank/DDBJ whole genome shotgun (WGS) entry which is preliminary data.</text>
</comment>
<accession>A0ABT8A5H3</accession>
<dbReference type="Gene3D" id="3.30.565.10">
    <property type="entry name" value="Histidine kinase-like ATPase, C-terminal domain"/>
    <property type="match status" value="1"/>
</dbReference>
<reference evidence="4" key="1">
    <citation type="journal article" date="2019" name="Int. J. Syst. Evol. Microbiol.">
        <title>The Global Catalogue of Microorganisms (GCM) 10K type strain sequencing project: providing services to taxonomists for standard genome sequencing and annotation.</title>
        <authorList>
            <consortium name="The Broad Institute Genomics Platform"/>
            <consortium name="The Broad Institute Genome Sequencing Center for Infectious Disease"/>
            <person name="Wu L."/>
            <person name="Ma J."/>
        </authorList>
    </citation>
    <scope>NUCLEOTIDE SEQUENCE [LARGE SCALE GENOMIC DNA]</scope>
    <source>
        <strain evidence="4">CECT 7131</strain>
    </source>
</reference>
<keyword evidence="4" id="KW-1185">Reference proteome</keyword>
<dbReference type="InterPro" id="IPR011495">
    <property type="entry name" value="Sig_transdc_His_kin_sub2_dim/P"/>
</dbReference>
<dbReference type="InterPro" id="IPR029016">
    <property type="entry name" value="GAF-like_dom_sf"/>
</dbReference>
<dbReference type="Gene3D" id="3.30.450.40">
    <property type="match status" value="1"/>
</dbReference>
<dbReference type="SUPFAM" id="SSF55874">
    <property type="entry name" value="ATPase domain of HSP90 chaperone/DNA topoisomerase II/histidine kinase"/>
    <property type="match status" value="1"/>
</dbReference>
<dbReference type="GO" id="GO:0016301">
    <property type="term" value="F:kinase activity"/>
    <property type="evidence" value="ECO:0007669"/>
    <property type="project" value="UniProtKB-KW"/>
</dbReference>
<dbReference type="PANTHER" id="PTHR43065">
    <property type="entry name" value="SENSOR HISTIDINE KINASE"/>
    <property type="match status" value="1"/>
</dbReference>
<evidence type="ECO:0000259" key="2">
    <source>
        <dbReference type="SMART" id="SM00387"/>
    </source>
</evidence>
<dbReference type="InterPro" id="IPR003018">
    <property type="entry name" value="GAF"/>
</dbReference>
<evidence type="ECO:0000313" key="4">
    <source>
        <dbReference type="Proteomes" id="UP001529369"/>
    </source>
</evidence>
<dbReference type="SMART" id="SM00065">
    <property type="entry name" value="GAF"/>
    <property type="match status" value="1"/>
</dbReference>
<evidence type="ECO:0000313" key="3">
    <source>
        <dbReference type="EMBL" id="MDN3565042.1"/>
    </source>
</evidence>
<dbReference type="Pfam" id="PF01590">
    <property type="entry name" value="GAF"/>
    <property type="match status" value="1"/>
</dbReference>
<dbReference type="Proteomes" id="UP001529369">
    <property type="component" value="Unassembled WGS sequence"/>
</dbReference>
<dbReference type="Pfam" id="PF07568">
    <property type="entry name" value="HisKA_2"/>
    <property type="match status" value="1"/>
</dbReference>
<gene>
    <name evidence="3" type="ORF">QWZ14_11790</name>
</gene>
<dbReference type="PANTHER" id="PTHR43065:SF23">
    <property type="entry name" value="SENSOR HISTIDINE KINASE PDTAS"/>
    <property type="match status" value="1"/>
</dbReference>
<feature type="domain" description="Histidine kinase/HSP90-like ATPase" evidence="2">
    <location>
        <begin position="300"/>
        <end position="395"/>
    </location>
</feature>
<evidence type="ECO:0000259" key="1">
    <source>
        <dbReference type="SMART" id="SM00065"/>
    </source>
</evidence>
<dbReference type="SMART" id="SM00387">
    <property type="entry name" value="HATPase_c"/>
    <property type="match status" value="1"/>
</dbReference>
<dbReference type="InterPro" id="IPR003594">
    <property type="entry name" value="HATPase_dom"/>
</dbReference>
<dbReference type="RefSeq" id="WP_290316858.1">
    <property type="nucleotide sequence ID" value="NZ_JAUFPN010000127.1"/>
</dbReference>
<dbReference type="EMBL" id="JAUFPN010000127">
    <property type="protein sequence ID" value="MDN3565042.1"/>
    <property type="molecule type" value="Genomic_DNA"/>
</dbReference>
<organism evidence="3 4">
    <name type="scientific">Paeniroseomonas aquatica</name>
    <dbReference type="NCBI Taxonomy" id="373043"/>
    <lineage>
        <taxon>Bacteria</taxon>
        <taxon>Pseudomonadati</taxon>
        <taxon>Pseudomonadota</taxon>
        <taxon>Alphaproteobacteria</taxon>
        <taxon>Acetobacterales</taxon>
        <taxon>Acetobacteraceae</taxon>
        <taxon>Paeniroseomonas</taxon>
    </lineage>
</organism>
<sequence>MLSHQDNATETVRLLRQQAALARFGSYAFREPVLLKILNEAARTCAEGLDVPFCKICRYRPAENDLLIEAGYGWRDGVIGHVVSAADHSTPQGRAFITEQPVILHDLQDQRECGDVVLPAFYAQHGIISTIDVIIKGLSGEPYGVLEIDSAVQHDYDQHDVAFLTGFANILAEAVATSQRVQALRVAFARAEALVVEKDMLAEELKHRVRNNLQLISGMLDSHLRAVAGPAQKVSVMAMIRRVMTLAEVYEQLLGTGLGRSIDLGEYINAVCKNLPTLQNSFSKDILLSCRTVTLPVDLDTVTAIGMIVAETVSNSYEHAFPNGSGLIDIELRRAGAQPGAVLTISDDGPGFTEVAGSKRHGIGLVRRLMQQLDGSTSLDVTAGTRWTFRFPTPSAPETPAEDGG</sequence>
<dbReference type="SUPFAM" id="SSF55781">
    <property type="entry name" value="GAF domain-like"/>
    <property type="match status" value="1"/>
</dbReference>
<protein>
    <submittedName>
        <fullName evidence="3">Histidine kinase dimerization/phosphoacceptor domain -containing protein</fullName>
    </submittedName>
</protein>
<name>A0ABT8A5H3_9PROT</name>
<dbReference type="Pfam" id="PF02518">
    <property type="entry name" value="HATPase_c"/>
    <property type="match status" value="1"/>
</dbReference>
<proteinExistence type="predicted"/>
<feature type="domain" description="GAF" evidence="1">
    <location>
        <begin position="33"/>
        <end position="185"/>
    </location>
</feature>
<keyword evidence="3" id="KW-0418">Kinase</keyword>
<keyword evidence="3" id="KW-0808">Transferase</keyword>
<dbReference type="InterPro" id="IPR036890">
    <property type="entry name" value="HATPase_C_sf"/>
</dbReference>